<name>A0AAE8ZTW8_CAEBR</name>
<feature type="chain" id="PRO_5042103760" description="Transmembrane protein" evidence="3">
    <location>
        <begin position="23"/>
        <end position="909"/>
    </location>
</feature>
<evidence type="ECO:0000256" key="3">
    <source>
        <dbReference type="SAM" id="SignalP"/>
    </source>
</evidence>
<feature type="transmembrane region" description="Helical" evidence="2">
    <location>
        <begin position="735"/>
        <end position="760"/>
    </location>
</feature>
<feature type="compositionally biased region" description="Basic and acidic residues" evidence="1">
    <location>
        <begin position="285"/>
        <end position="310"/>
    </location>
</feature>
<feature type="region of interest" description="Disordered" evidence="1">
    <location>
        <begin position="285"/>
        <end position="317"/>
    </location>
</feature>
<feature type="compositionally biased region" description="Polar residues" evidence="1">
    <location>
        <begin position="844"/>
        <end position="862"/>
    </location>
</feature>
<sequence>MVFRKVMNPILVLSFLVSLSNAVIEVDVSNVSINFNNQINNYVSCYGVDIDFYLVLSTSNFSQENPYYIRQQDATKYSISVSGTSSFLVKSPTDFLSLTGIIQMRCSNGQNASDSFLIQTQTTNQPDRNNQNVAIQVTSNSYQWTLTATINRKCNGANEYGFNCNEQCSTVNDDYYCYTCGTNGQKTCCPTSDVNPDDCSYYNHPISTTWSPNTQCSASAENTYFWLMISFAIIMAILAIFLLLALLELCCGLFTKRTAKGSEDGDWIVSQEPKANRELYDADINRHHQYRRRQEESRTTSEQDERDRRSPYIVSRQGMENQSYDDEVLRNEWQEPQPRRIARSISSAEMRFAALFVVLGYLGHGDAQYQQSFQGGQQSGYQQGGYQSGGSQSRYQQSHVVVGPGPVIGGGGGANFGGQFKEQRTINIQENIQGVQQGGGYGYGASGGYQSQYGSRYGYGQQGQQNGFGGQMGAPGRTVFSNNPMNLDTGNGLMGAEVDLRLISYSNSGLKLPNGTTCNCPISNCNYVPSNHQNQCQFSFVLVISCADQSIQYTQSNFYPVPNNGIMTTGNWTDQHTFYMTTKPVSIDVFVQHLGVVIDSSSGQLLFFNHLALVDSFVVDLSKFSTSTGNAQGSQTLTLVGTTMSTQLQMNLNVQCINNFMGPLCDLTCNSTNAQAGQLVACYSNRTDTFSLCKWNTQRTQVVECKVCTYGVYNGACSAAVNVNNVGVAYAFRTWTIVLGCLLGIALLLILCLILAYLICFRILNRSYEKEGREDHYKYEENTTRIETNDDKKSNNRKSSTQFDHGSNEPLITNEEWTSTIVRKQPVGILSKRNEDHAQEQVHNHQIQNQNRQTSTHQQNGGNVHRNGSADYGQRQIDSPSTEDSYTANGQVQHTTTTTTTTTRREHIV</sequence>
<accession>A0AAE8ZTW8</accession>
<feature type="transmembrane region" description="Helical" evidence="2">
    <location>
        <begin position="224"/>
        <end position="247"/>
    </location>
</feature>
<evidence type="ECO:0000256" key="1">
    <source>
        <dbReference type="SAM" id="MobiDB-lite"/>
    </source>
</evidence>
<evidence type="ECO:0008006" key="6">
    <source>
        <dbReference type="Google" id="ProtNLM"/>
    </source>
</evidence>
<evidence type="ECO:0000313" key="4">
    <source>
        <dbReference type="EMBL" id="ULT82944.1"/>
    </source>
</evidence>
<keyword evidence="2" id="KW-0472">Membrane</keyword>
<feature type="signal peptide" evidence="3">
    <location>
        <begin position="1"/>
        <end position="22"/>
    </location>
</feature>
<keyword evidence="2" id="KW-1133">Transmembrane helix</keyword>
<keyword evidence="3" id="KW-0732">Signal</keyword>
<reference evidence="4 5" key="1">
    <citation type="submission" date="2022-05" db="EMBL/GenBank/DDBJ databases">
        <title>Chromosome-level reference genomes for two strains of Caenorhabditis briggsae: an improved platform for comparative genomics.</title>
        <authorList>
            <person name="Stevens L."/>
            <person name="Andersen E.C."/>
        </authorList>
    </citation>
    <scope>NUCLEOTIDE SEQUENCE [LARGE SCALE GENOMIC DNA]</scope>
    <source>
        <strain evidence="4">QX1410_ONT</strain>
        <tissue evidence="4">Whole-organism</tissue>
    </source>
</reference>
<organism evidence="4 5">
    <name type="scientific">Caenorhabditis briggsae</name>
    <dbReference type="NCBI Taxonomy" id="6238"/>
    <lineage>
        <taxon>Eukaryota</taxon>
        <taxon>Metazoa</taxon>
        <taxon>Ecdysozoa</taxon>
        <taxon>Nematoda</taxon>
        <taxon>Chromadorea</taxon>
        <taxon>Rhabditida</taxon>
        <taxon>Rhabditina</taxon>
        <taxon>Rhabditomorpha</taxon>
        <taxon>Rhabditoidea</taxon>
        <taxon>Rhabditidae</taxon>
        <taxon>Peloderinae</taxon>
        <taxon>Caenorhabditis</taxon>
    </lineage>
</organism>
<dbReference type="AlphaFoldDB" id="A0AAE8ZTW8"/>
<evidence type="ECO:0000313" key="5">
    <source>
        <dbReference type="Proteomes" id="UP000827892"/>
    </source>
</evidence>
<dbReference type="EMBL" id="CP090896">
    <property type="protein sequence ID" value="ULT82944.1"/>
    <property type="molecule type" value="Genomic_DNA"/>
</dbReference>
<protein>
    <recommendedName>
        <fullName evidence="6">Transmembrane protein</fullName>
    </recommendedName>
</protein>
<gene>
    <name evidence="4" type="ORF">L3Y34_012288</name>
</gene>
<feature type="region of interest" description="Disordered" evidence="1">
    <location>
        <begin position="786"/>
        <end position="817"/>
    </location>
</feature>
<feature type="region of interest" description="Disordered" evidence="1">
    <location>
        <begin position="836"/>
        <end position="909"/>
    </location>
</feature>
<evidence type="ECO:0000256" key="2">
    <source>
        <dbReference type="SAM" id="Phobius"/>
    </source>
</evidence>
<proteinExistence type="predicted"/>
<feature type="compositionally biased region" description="Polar residues" evidence="1">
    <location>
        <begin position="876"/>
        <end position="894"/>
    </location>
</feature>
<dbReference type="Proteomes" id="UP000827892">
    <property type="component" value="Chromosome X"/>
</dbReference>
<keyword evidence="2" id="KW-0812">Transmembrane</keyword>